<keyword evidence="2 13" id="KW-0816">Tricarboxylic acid cycle</keyword>
<comment type="subunit">
    <text evidence="13">Heterodimer of an alpha and a beta subunit. The beta subunit determines specificity for ATP.</text>
</comment>
<dbReference type="FunFam" id="3.30.1490.20:FF:000004">
    <property type="entry name" value="Succinate--CoA ligase [ADP-forming] subunit beta, mitochondrial"/>
    <property type="match status" value="1"/>
</dbReference>
<dbReference type="RefSeq" id="XP_003742385.1">
    <property type="nucleotide sequence ID" value="XM_003742337.1"/>
</dbReference>
<evidence type="ECO:0000256" key="6">
    <source>
        <dbReference type="ARBA" id="ARBA00022840"/>
    </source>
</evidence>
<comment type="catalytic activity">
    <reaction evidence="10">
        <text>GTP + succinate + CoA = succinyl-CoA + GDP + phosphate</text>
        <dbReference type="Rhea" id="RHEA:22120"/>
        <dbReference type="ChEBI" id="CHEBI:30031"/>
        <dbReference type="ChEBI" id="CHEBI:37565"/>
        <dbReference type="ChEBI" id="CHEBI:43474"/>
        <dbReference type="ChEBI" id="CHEBI:57287"/>
        <dbReference type="ChEBI" id="CHEBI:57292"/>
        <dbReference type="ChEBI" id="CHEBI:58189"/>
        <dbReference type="EC" id="6.2.1.4"/>
    </reaction>
</comment>
<gene>
    <name evidence="17" type="primary">LOC100903028</name>
</gene>
<comment type="cofactor">
    <cofactor evidence="13">
        <name>Mg(2+)</name>
        <dbReference type="ChEBI" id="CHEBI:18420"/>
    </cofactor>
    <text evidence="13">Binds 1 Mg(2+) ion per subunit.</text>
</comment>
<name>A0AAJ6VXU5_9ACAR</name>
<dbReference type="GO" id="GO:0000287">
    <property type="term" value="F:magnesium ion binding"/>
    <property type="evidence" value="ECO:0007669"/>
    <property type="project" value="UniProtKB-UniRule"/>
</dbReference>
<dbReference type="GO" id="GO:0006099">
    <property type="term" value="P:tricarboxylic acid cycle"/>
    <property type="evidence" value="ECO:0007669"/>
    <property type="project" value="UniProtKB-UniRule"/>
</dbReference>
<dbReference type="InterPro" id="IPR013815">
    <property type="entry name" value="ATP_grasp_subdomain_1"/>
</dbReference>
<dbReference type="PROSITE" id="PS01217">
    <property type="entry name" value="SUCCINYL_COA_LIG_3"/>
    <property type="match status" value="1"/>
</dbReference>
<dbReference type="Proteomes" id="UP000694867">
    <property type="component" value="Unplaced"/>
</dbReference>
<evidence type="ECO:0000256" key="3">
    <source>
        <dbReference type="ARBA" id="ARBA00022598"/>
    </source>
</evidence>
<dbReference type="InterPro" id="IPR005809">
    <property type="entry name" value="Succ_CoA_ligase-like_bsu"/>
</dbReference>
<evidence type="ECO:0000256" key="4">
    <source>
        <dbReference type="ARBA" id="ARBA00022723"/>
    </source>
</evidence>
<protein>
    <recommendedName>
        <fullName evidence="13">Succinate--CoA ligase [ADP-forming] subunit beta, mitochondrial</fullName>
        <ecNumber evidence="13">6.2.1.5</ecNumber>
    </recommendedName>
    <alternativeName>
        <fullName evidence="13">ATP-specific succinyl-CoA synthetase subunit beta</fullName>
        <shortName evidence="13">A-SCS</shortName>
    </alternativeName>
    <alternativeName>
        <fullName evidence="13">Succinyl-CoA synthetase beta-A chain</fullName>
        <shortName evidence="13">SCS-betaA</shortName>
    </alternativeName>
</protein>
<feature type="domain" description="ATP-grasp fold succinyl-CoA synthetase-type" evidence="15">
    <location>
        <begin position="31"/>
        <end position="237"/>
    </location>
</feature>
<accession>A0AAJ6VXU5</accession>
<feature type="binding site" evidence="13">
    <location>
        <position position="75"/>
    </location>
    <ligand>
        <name>ATP</name>
        <dbReference type="ChEBI" id="CHEBI:30616"/>
    </ligand>
</feature>
<feature type="site" description="Important for substrate specificity" evidence="13">
    <location>
        <position position="139"/>
    </location>
</feature>
<comment type="pathway">
    <text evidence="1 13">Carbohydrate metabolism; tricarboxylic acid cycle; succinate from succinyl-CoA (ligase route): step 1/1.</text>
</comment>
<feature type="binding site" evidence="13">
    <location>
        <begin position="82"/>
        <end position="84"/>
    </location>
    <ligand>
        <name>ATP</name>
        <dbReference type="ChEBI" id="CHEBI:30616"/>
    </ligand>
</feature>
<evidence type="ECO:0000259" key="15">
    <source>
        <dbReference type="Pfam" id="PF08442"/>
    </source>
</evidence>
<dbReference type="Pfam" id="PF00549">
    <property type="entry name" value="Ligase_CoA"/>
    <property type="match status" value="1"/>
</dbReference>
<dbReference type="EC" id="6.2.1.5" evidence="13"/>
<dbReference type="InterPro" id="IPR013650">
    <property type="entry name" value="ATP-grasp_succ-CoA_synth-type"/>
</dbReference>
<proteinExistence type="inferred from homology"/>
<reference evidence="17" key="1">
    <citation type="submission" date="2025-08" db="UniProtKB">
        <authorList>
            <consortium name="RefSeq"/>
        </authorList>
    </citation>
    <scope>IDENTIFICATION</scope>
</reference>
<feature type="binding site" evidence="13">
    <location>
        <position position="233"/>
    </location>
    <ligand>
        <name>Mg(2+)</name>
        <dbReference type="ChEBI" id="CHEBI:18420"/>
    </ligand>
</feature>
<comment type="function">
    <text evidence="11">GTP-specific succinyl-CoA synthetase functions in the citric acid cycle (TCA), coupling the hydrolysis of succinyl-CoA to the synthesis of GTP and thus represents the only step of substrate-level phosphorylation in the TCA. The beta subunit provides nucleotide specificity of the enzyme and binds the substrate succinate, while the binding sites for coenzyme A and phosphate are found in the alpha subunit.</text>
</comment>
<evidence type="ECO:0000256" key="9">
    <source>
        <dbReference type="ARBA" id="ARBA00023128"/>
    </source>
</evidence>
<feature type="site" description="Important for substrate specificity" evidence="13">
    <location>
        <position position="71"/>
    </location>
</feature>
<dbReference type="GO" id="GO:0005524">
    <property type="term" value="F:ATP binding"/>
    <property type="evidence" value="ECO:0007669"/>
    <property type="project" value="UniProtKB-UniRule"/>
</dbReference>
<comment type="subcellular location">
    <subcellularLocation>
        <location evidence="13">Mitochondrion</location>
    </subcellularLocation>
</comment>
<dbReference type="PANTHER" id="PTHR11815">
    <property type="entry name" value="SUCCINYL-COA SYNTHETASE BETA CHAIN"/>
    <property type="match status" value="1"/>
</dbReference>
<dbReference type="SUPFAM" id="SSF52210">
    <property type="entry name" value="Succinyl-CoA synthetase domains"/>
    <property type="match status" value="1"/>
</dbReference>
<evidence type="ECO:0000256" key="10">
    <source>
        <dbReference type="ARBA" id="ARBA00052879"/>
    </source>
</evidence>
<evidence type="ECO:0000256" key="5">
    <source>
        <dbReference type="ARBA" id="ARBA00022741"/>
    </source>
</evidence>
<evidence type="ECO:0000313" key="17">
    <source>
        <dbReference type="RefSeq" id="XP_003742385.1"/>
    </source>
</evidence>
<dbReference type="Pfam" id="PF08442">
    <property type="entry name" value="ATP-grasp_2"/>
    <property type="match status" value="1"/>
</dbReference>
<dbReference type="PIRSF" id="PIRSF001554">
    <property type="entry name" value="SucCS_beta"/>
    <property type="match status" value="1"/>
</dbReference>
<feature type="binding site" evidence="13">
    <location>
        <position position="298"/>
    </location>
    <ligand>
        <name>substrate</name>
        <note>ligand shared with subunit alpha</note>
    </ligand>
</feature>
<keyword evidence="6 13" id="KW-0067">ATP-binding</keyword>
<dbReference type="InterPro" id="IPR034723">
    <property type="entry name" value="Succ_CoA_betaA_euk"/>
</dbReference>
<keyword evidence="8" id="KW-0809">Transit peptide</keyword>
<evidence type="ECO:0000256" key="11">
    <source>
        <dbReference type="ARBA" id="ARBA00053833"/>
    </source>
</evidence>
<comment type="similarity">
    <text evidence="13">Belongs to the succinate/malate CoA ligase beta subunit family. ATP-specific subunit beta subfamily.</text>
</comment>
<keyword evidence="5 13" id="KW-0547">Nucleotide-binding</keyword>
<dbReference type="FunFam" id="3.30.470.20:FF:000002">
    <property type="entry name" value="Succinate--CoA ligase [ADP-forming] subunit beta"/>
    <property type="match status" value="1"/>
</dbReference>
<feature type="binding site" evidence="13">
    <location>
        <begin position="355"/>
        <end position="357"/>
    </location>
    <ligand>
        <name>substrate</name>
        <note>ligand shared with subunit alpha</note>
    </ligand>
</feature>
<dbReference type="PANTHER" id="PTHR11815:SF1">
    <property type="entry name" value="SUCCINATE--COA LIGASE [ADP-FORMING] SUBUNIT BETA, MITOCHONDRIAL"/>
    <property type="match status" value="1"/>
</dbReference>
<dbReference type="GO" id="GO:0004776">
    <property type="term" value="F:succinate-CoA ligase (GDP-forming) activity"/>
    <property type="evidence" value="ECO:0007669"/>
    <property type="project" value="UniProtKB-EC"/>
</dbReference>
<comment type="subunit">
    <text evidence="12">Heterodimer of an alpha and a beta subunit. The beta subunit determines specificity for GTP.</text>
</comment>
<keyword evidence="9 13" id="KW-0496">Mitochondrion</keyword>
<dbReference type="SUPFAM" id="SSF56059">
    <property type="entry name" value="Glutathione synthetase ATP-binding domain-like"/>
    <property type="match status" value="1"/>
</dbReference>
<dbReference type="CTD" id="41067"/>
<comment type="function">
    <text evidence="13">ATP-specific succinyl-CoA synthetase functions in the citric acid cycle (TCA), coupling the hydrolysis of succinyl-CoA to the synthesis of ATP and thus represents the only step of substrate-level phosphorylation in the TCA. The beta subunit provides nucleotide specificity of the enzyme and binds the substrate succinate, while the binding sites for coenzyme A and phosphate are found in the alpha subunit.</text>
</comment>
<evidence type="ECO:0000256" key="8">
    <source>
        <dbReference type="ARBA" id="ARBA00022946"/>
    </source>
</evidence>
<dbReference type="GO" id="GO:0004775">
    <property type="term" value="F:succinate-CoA ligase (ADP-forming) activity"/>
    <property type="evidence" value="ECO:0007669"/>
    <property type="project" value="UniProtKB-UniRule"/>
</dbReference>
<dbReference type="GO" id="GO:0042709">
    <property type="term" value="C:succinate-CoA ligase complex"/>
    <property type="evidence" value="ECO:0007669"/>
    <property type="project" value="TreeGrafter"/>
</dbReference>
<dbReference type="GeneID" id="100903028"/>
<evidence type="ECO:0000256" key="12">
    <source>
        <dbReference type="ARBA" id="ARBA00063570"/>
    </source>
</evidence>
<evidence type="ECO:0000256" key="1">
    <source>
        <dbReference type="ARBA" id="ARBA00005064"/>
    </source>
</evidence>
<dbReference type="Gene3D" id="3.30.1490.20">
    <property type="entry name" value="ATP-grasp fold, A domain"/>
    <property type="match status" value="1"/>
</dbReference>
<dbReference type="HAMAP" id="MF_00558">
    <property type="entry name" value="Succ_CoA_beta"/>
    <property type="match status" value="1"/>
</dbReference>
<keyword evidence="16" id="KW-1185">Reference proteome</keyword>
<dbReference type="InterPro" id="IPR016102">
    <property type="entry name" value="Succinyl-CoA_synth-like"/>
</dbReference>
<evidence type="ECO:0000256" key="2">
    <source>
        <dbReference type="ARBA" id="ARBA00022532"/>
    </source>
</evidence>
<dbReference type="InterPro" id="IPR005811">
    <property type="entry name" value="SUCC_ACL_C"/>
</dbReference>
<keyword evidence="7 13" id="KW-0460">Magnesium</keyword>
<dbReference type="Gene3D" id="3.30.470.20">
    <property type="entry name" value="ATP-grasp fold, B domain"/>
    <property type="match status" value="1"/>
</dbReference>
<feature type="domain" description="ATP-citrate synthase/succinyl-CoA ligase C-terminal" evidence="14">
    <location>
        <begin position="296"/>
        <end position="416"/>
    </location>
</feature>
<dbReference type="FunFam" id="3.40.50.261:FF:000001">
    <property type="entry name" value="Succinate--CoA ligase [ADP-forming] subunit beta"/>
    <property type="match status" value="1"/>
</dbReference>
<dbReference type="GO" id="GO:0005739">
    <property type="term" value="C:mitochondrion"/>
    <property type="evidence" value="ECO:0007669"/>
    <property type="project" value="UniProtKB-SubCell"/>
</dbReference>
<dbReference type="AlphaFoldDB" id="A0AAJ6VXU5"/>
<dbReference type="HAMAP" id="MF_03220">
    <property type="entry name" value="Succ_CoA_betaA_euk"/>
    <property type="match status" value="1"/>
</dbReference>
<keyword evidence="3 13" id="KW-0436">Ligase</keyword>
<keyword evidence="4 13" id="KW-0479">Metal-binding</keyword>
<organism evidence="16 17">
    <name type="scientific">Galendromus occidentalis</name>
    <name type="common">western predatory mite</name>
    <dbReference type="NCBI Taxonomy" id="34638"/>
    <lineage>
        <taxon>Eukaryota</taxon>
        <taxon>Metazoa</taxon>
        <taxon>Ecdysozoa</taxon>
        <taxon>Arthropoda</taxon>
        <taxon>Chelicerata</taxon>
        <taxon>Arachnida</taxon>
        <taxon>Acari</taxon>
        <taxon>Parasitiformes</taxon>
        <taxon>Mesostigmata</taxon>
        <taxon>Gamasina</taxon>
        <taxon>Phytoseioidea</taxon>
        <taxon>Phytoseiidae</taxon>
        <taxon>Typhlodrominae</taxon>
        <taxon>Galendromus</taxon>
    </lineage>
</organism>
<evidence type="ECO:0000259" key="14">
    <source>
        <dbReference type="Pfam" id="PF00549"/>
    </source>
</evidence>
<dbReference type="InterPro" id="IPR017866">
    <property type="entry name" value="Succ-CoA_synthase_bsu_CS"/>
</dbReference>
<dbReference type="GO" id="GO:0006104">
    <property type="term" value="P:succinyl-CoA metabolic process"/>
    <property type="evidence" value="ECO:0007669"/>
    <property type="project" value="TreeGrafter"/>
</dbReference>
<evidence type="ECO:0000313" key="16">
    <source>
        <dbReference type="Proteomes" id="UP000694867"/>
    </source>
</evidence>
<feature type="binding site" evidence="13">
    <location>
        <position position="247"/>
    </location>
    <ligand>
        <name>Mg(2+)</name>
        <dbReference type="ChEBI" id="CHEBI:18420"/>
    </ligand>
</feature>
<dbReference type="NCBIfam" id="TIGR01016">
    <property type="entry name" value="sucCoAbeta"/>
    <property type="match status" value="1"/>
</dbReference>
<comment type="catalytic activity">
    <reaction evidence="13">
        <text>succinate + ATP + CoA = succinyl-CoA + ADP + phosphate</text>
        <dbReference type="Rhea" id="RHEA:17661"/>
        <dbReference type="ChEBI" id="CHEBI:30031"/>
        <dbReference type="ChEBI" id="CHEBI:30616"/>
        <dbReference type="ChEBI" id="CHEBI:43474"/>
        <dbReference type="ChEBI" id="CHEBI:57287"/>
        <dbReference type="ChEBI" id="CHEBI:57292"/>
        <dbReference type="ChEBI" id="CHEBI:456216"/>
        <dbReference type="EC" id="6.2.1.5"/>
    </reaction>
</comment>
<sequence>MLRSGSRLTKALISRKLENEAVCIASTRQLNLLESDSMSILKENGVKVPNFGVATTALEARKIAESLKAKDFVIKALVLTGGRGKGHFDSGLKGGVRTVFTPEEAEKLSAQMIGHKLITKQTGEKGILVNKVMVSERLYNRREYYFAIMMERSVNGPMIVASSQGGVNIEEVAKENPDAILTLPLKYGIKKDEVRDFCHRLGFEGQSLEEAVVMVEKLYDVFCKYDATMIEINPMVEDNNGTVYCLDAKCRFDDNAEYRQKVLFGLRDWGQQDPREKQAADSNLNFIPLDGDIGCLVNGAGLAMATMDIIKLHGGSPANFLDVGGGATAQQVTEAFKLITSDEKVQAILVNIFGGIMRCDVIAEGVIKAAETLQLRIPIVCRLQGTQVDDAKALIAASKLKIIACDNLDEAAKMAVKLSQIVGLARSAEIDVKFELPL</sequence>
<dbReference type="KEGG" id="goe:100903028"/>
<dbReference type="Gene3D" id="3.40.50.261">
    <property type="entry name" value="Succinyl-CoA synthetase domains"/>
    <property type="match status" value="1"/>
</dbReference>
<evidence type="ECO:0000256" key="13">
    <source>
        <dbReference type="HAMAP-Rule" id="MF_03220"/>
    </source>
</evidence>
<dbReference type="NCBIfam" id="NF001913">
    <property type="entry name" value="PRK00696.1"/>
    <property type="match status" value="1"/>
</dbReference>
<evidence type="ECO:0000256" key="7">
    <source>
        <dbReference type="ARBA" id="ARBA00022842"/>
    </source>
</evidence>